<name>A0A3F3PLT4_9EURO</name>
<keyword evidence="1" id="KW-1133">Transmembrane helix</keyword>
<reference evidence="2 3" key="1">
    <citation type="submission" date="2018-07" db="EMBL/GenBank/DDBJ databases">
        <title>The genomes of Aspergillus section Nigri reveals drivers in fungal speciation.</title>
        <authorList>
            <consortium name="DOE Joint Genome Institute"/>
            <person name="Vesth T.C."/>
            <person name="Nybo J."/>
            <person name="Theobald S."/>
            <person name="Brandl J."/>
            <person name="Frisvad J.C."/>
            <person name="Nielsen K.F."/>
            <person name="Lyhne E.K."/>
            <person name="Kogle M.E."/>
            <person name="Kuo A."/>
            <person name="Riley R."/>
            <person name="Clum A."/>
            <person name="Nolan M."/>
            <person name="Lipzen A."/>
            <person name="Salamov A."/>
            <person name="Henrissat B."/>
            <person name="Wiebenga A."/>
            <person name="De vries R.P."/>
            <person name="Grigoriev I.V."/>
            <person name="Mortensen U.H."/>
            <person name="Andersen M.R."/>
            <person name="Baker S.E."/>
        </authorList>
    </citation>
    <scope>NUCLEOTIDE SEQUENCE [LARGE SCALE GENOMIC DNA]</scope>
    <source>
        <strain evidence="2 3">CBS 139.54b</strain>
    </source>
</reference>
<dbReference type="GeneID" id="38131862"/>
<dbReference type="RefSeq" id="XP_026620901.1">
    <property type="nucleotide sequence ID" value="XM_026763506.1"/>
</dbReference>
<proteinExistence type="predicted"/>
<organism evidence="2 3">
    <name type="scientific">Aspergillus welwitschiae</name>
    <dbReference type="NCBI Taxonomy" id="1341132"/>
    <lineage>
        <taxon>Eukaryota</taxon>
        <taxon>Fungi</taxon>
        <taxon>Dikarya</taxon>
        <taxon>Ascomycota</taxon>
        <taxon>Pezizomycotina</taxon>
        <taxon>Eurotiomycetes</taxon>
        <taxon>Eurotiomycetidae</taxon>
        <taxon>Eurotiales</taxon>
        <taxon>Aspergillaceae</taxon>
        <taxon>Aspergillus</taxon>
        <taxon>Aspergillus subgen. Circumdati</taxon>
    </lineage>
</organism>
<dbReference type="Proteomes" id="UP000253729">
    <property type="component" value="Unassembled WGS sequence"/>
</dbReference>
<evidence type="ECO:0000313" key="2">
    <source>
        <dbReference type="EMBL" id="RDH27879.1"/>
    </source>
</evidence>
<evidence type="ECO:0000256" key="1">
    <source>
        <dbReference type="SAM" id="Phobius"/>
    </source>
</evidence>
<keyword evidence="1" id="KW-0812">Transmembrane</keyword>
<gene>
    <name evidence="2" type="ORF">BDQ94DRAFT_107966</name>
</gene>
<protein>
    <submittedName>
        <fullName evidence="2">Uncharacterized protein</fullName>
    </submittedName>
</protein>
<keyword evidence="3" id="KW-1185">Reference proteome</keyword>
<keyword evidence="1" id="KW-0472">Membrane</keyword>
<evidence type="ECO:0000313" key="3">
    <source>
        <dbReference type="Proteomes" id="UP000253729"/>
    </source>
</evidence>
<sequence length="85" mass="10209">MSHTQSREHRIKFIDVSVKAPSGCISNRKISQKQKTYKLRITVRKMGGLSYIYLDMFLRIWLWHVWNDGRRQCGRGREEGVRREE</sequence>
<feature type="transmembrane region" description="Helical" evidence="1">
    <location>
        <begin position="48"/>
        <end position="66"/>
    </location>
</feature>
<accession>A0A3F3PLT4</accession>
<dbReference type="EMBL" id="KZ852082">
    <property type="protein sequence ID" value="RDH27879.1"/>
    <property type="molecule type" value="Genomic_DNA"/>
</dbReference>
<dbReference type="AlphaFoldDB" id="A0A3F3PLT4"/>